<evidence type="ECO:0000256" key="1">
    <source>
        <dbReference type="SAM" id="Phobius"/>
    </source>
</evidence>
<name>A0A0C1YI40_9BURK</name>
<keyword evidence="1" id="KW-0812">Transmembrane</keyword>
<keyword evidence="1" id="KW-0472">Membrane</keyword>
<dbReference type="EMBL" id="JWJG01000028">
    <property type="protein sequence ID" value="KIF80207.1"/>
    <property type="molecule type" value="Genomic_DNA"/>
</dbReference>
<dbReference type="Proteomes" id="UP000031572">
    <property type="component" value="Unassembled WGS sequence"/>
</dbReference>
<comment type="caution">
    <text evidence="2">The sequence shown here is derived from an EMBL/GenBank/DDBJ whole genome shotgun (WGS) entry which is preliminary data.</text>
</comment>
<gene>
    <name evidence="2" type="ORF">TSA66_04300</name>
</gene>
<feature type="transmembrane region" description="Helical" evidence="1">
    <location>
        <begin position="91"/>
        <end position="115"/>
    </location>
</feature>
<dbReference type="AlphaFoldDB" id="A0A0C1YI40"/>
<keyword evidence="3" id="KW-1185">Reference proteome</keyword>
<proteinExistence type="predicted"/>
<dbReference type="OrthoDB" id="5985722at2"/>
<feature type="transmembrane region" description="Helical" evidence="1">
    <location>
        <begin position="12"/>
        <end position="35"/>
    </location>
</feature>
<accession>A0A0C1YI40</accession>
<feature type="transmembrane region" description="Helical" evidence="1">
    <location>
        <begin position="121"/>
        <end position="142"/>
    </location>
</feature>
<evidence type="ECO:0000313" key="3">
    <source>
        <dbReference type="Proteomes" id="UP000031572"/>
    </source>
</evidence>
<protein>
    <submittedName>
        <fullName evidence="2">Membrane protein</fullName>
    </submittedName>
</protein>
<feature type="transmembrane region" description="Helical" evidence="1">
    <location>
        <begin position="47"/>
        <end position="71"/>
    </location>
</feature>
<evidence type="ECO:0000313" key="2">
    <source>
        <dbReference type="EMBL" id="KIF80207.1"/>
    </source>
</evidence>
<dbReference type="RefSeq" id="WP_040039122.1">
    <property type="nucleotide sequence ID" value="NZ_JWJG01000028.1"/>
</dbReference>
<organism evidence="2 3">
    <name type="scientific">Noviherbaspirillum autotrophicum</name>
    <dbReference type="NCBI Taxonomy" id="709839"/>
    <lineage>
        <taxon>Bacteria</taxon>
        <taxon>Pseudomonadati</taxon>
        <taxon>Pseudomonadota</taxon>
        <taxon>Betaproteobacteria</taxon>
        <taxon>Burkholderiales</taxon>
        <taxon>Oxalobacteraceae</taxon>
        <taxon>Noviherbaspirillum</taxon>
    </lineage>
</organism>
<reference evidence="2 3" key="1">
    <citation type="submission" date="2014-12" db="EMBL/GenBank/DDBJ databases">
        <title>Denitrispirillum autotrophicum gen. nov., sp. nov., Denitrifying, Facultatively Autotrophic Bacteria Isolated from Rice Paddy Soil.</title>
        <authorList>
            <person name="Ishii S."/>
            <person name="Ashida N."/>
            <person name="Ohno H."/>
            <person name="Otsuka S."/>
            <person name="Yokota A."/>
            <person name="Senoo K."/>
        </authorList>
    </citation>
    <scope>NUCLEOTIDE SEQUENCE [LARGE SCALE GENOMIC DNA]</scope>
    <source>
        <strain evidence="2 3">TSA66</strain>
    </source>
</reference>
<sequence>MKTLIRLSSVIHAVITAFFVGAALILIVISANIAWQALLHEGLGPNGALGVIEALGLLAVAVVAVQIAQTIGEEEVIRSAQISAPTRVRRYLSRFMVVIVVALAIEGMVAAFKAVHENMTFLLHAASILIAVGALLAGWGVFVRFNRDAEELEPDAMQEAKQEDSKLQ</sequence>
<keyword evidence="1" id="KW-1133">Transmembrane helix</keyword>